<sequence length="32" mass="3829">MPLVVYFPDTTRRTHQQCNQKNYTTIISAWCI</sequence>
<organism evidence="1">
    <name type="scientific">Arundo donax</name>
    <name type="common">Giant reed</name>
    <name type="synonym">Donax arundinaceus</name>
    <dbReference type="NCBI Taxonomy" id="35708"/>
    <lineage>
        <taxon>Eukaryota</taxon>
        <taxon>Viridiplantae</taxon>
        <taxon>Streptophyta</taxon>
        <taxon>Embryophyta</taxon>
        <taxon>Tracheophyta</taxon>
        <taxon>Spermatophyta</taxon>
        <taxon>Magnoliopsida</taxon>
        <taxon>Liliopsida</taxon>
        <taxon>Poales</taxon>
        <taxon>Poaceae</taxon>
        <taxon>PACMAD clade</taxon>
        <taxon>Arundinoideae</taxon>
        <taxon>Arundineae</taxon>
        <taxon>Arundo</taxon>
    </lineage>
</organism>
<reference evidence="1" key="2">
    <citation type="journal article" date="2015" name="Data Brief">
        <title>Shoot transcriptome of the giant reed, Arundo donax.</title>
        <authorList>
            <person name="Barrero R.A."/>
            <person name="Guerrero F.D."/>
            <person name="Moolhuijzen P."/>
            <person name="Goolsby J.A."/>
            <person name="Tidwell J."/>
            <person name="Bellgard S.E."/>
            <person name="Bellgard M.I."/>
        </authorList>
    </citation>
    <scope>NUCLEOTIDE SEQUENCE</scope>
    <source>
        <tissue evidence="1">Shoot tissue taken approximately 20 cm above the soil surface</tissue>
    </source>
</reference>
<reference evidence="1" key="1">
    <citation type="submission" date="2014-09" db="EMBL/GenBank/DDBJ databases">
        <authorList>
            <person name="Magalhaes I.L.F."/>
            <person name="Oliveira U."/>
            <person name="Santos F.R."/>
            <person name="Vidigal T.H.D.A."/>
            <person name="Brescovit A.D."/>
            <person name="Santos A.J."/>
        </authorList>
    </citation>
    <scope>NUCLEOTIDE SEQUENCE</scope>
    <source>
        <tissue evidence="1">Shoot tissue taken approximately 20 cm above the soil surface</tissue>
    </source>
</reference>
<proteinExistence type="predicted"/>
<name>A0A0A9GL51_ARUDO</name>
<protein>
    <submittedName>
        <fullName evidence="1">Uncharacterized protein</fullName>
    </submittedName>
</protein>
<accession>A0A0A9GL51</accession>
<dbReference type="EMBL" id="GBRH01172036">
    <property type="protein sequence ID" value="JAE25860.1"/>
    <property type="molecule type" value="Transcribed_RNA"/>
</dbReference>
<dbReference type="AlphaFoldDB" id="A0A0A9GL51"/>
<evidence type="ECO:0000313" key="1">
    <source>
        <dbReference type="EMBL" id="JAE25860.1"/>
    </source>
</evidence>